<feature type="transmembrane region" description="Helical" evidence="5">
    <location>
        <begin position="171"/>
        <end position="196"/>
    </location>
</feature>
<dbReference type="PANTHER" id="PTHR37422:SF17">
    <property type="entry name" value="O-ANTIGEN LIGASE"/>
    <property type="match status" value="1"/>
</dbReference>
<dbReference type="STRING" id="1403537.Q428_12020"/>
<protein>
    <recommendedName>
        <fullName evidence="6">O-antigen ligase-related domain-containing protein</fullName>
    </recommendedName>
</protein>
<evidence type="ECO:0000259" key="6">
    <source>
        <dbReference type="Pfam" id="PF04932"/>
    </source>
</evidence>
<feature type="transmembrane region" description="Helical" evidence="5">
    <location>
        <begin position="49"/>
        <end position="67"/>
    </location>
</feature>
<name>A0A017RSV4_9CLOT</name>
<feature type="transmembrane region" description="Helical" evidence="5">
    <location>
        <begin position="343"/>
        <end position="363"/>
    </location>
</feature>
<dbReference type="RefSeq" id="WP_035381071.1">
    <property type="nucleotide sequence ID" value="NZ_AZQP01000042.1"/>
</dbReference>
<dbReference type="Proteomes" id="UP000019681">
    <property type="component" value="Unassembled WGS sequence"/>
</dbReference>
<keyword evidence="3 5" id="KW-1133">Transmembrane helix</keyword>
<dbReference type="PANTHER" id="PTHR37422">
    <property type="entry name" value="TEICHURONIC ACID BIOSYNTHESIS PROTEIN TUAE"/>
    <property type="match status" value="1"/>
</dbReference>
<accession>A0A017RSV4</accession>
<dbReference type="Pfam" id="PF04932">
    <property type="entry name" value="Wzy_C"/>
    <property type="match status" value="1"/>
</dbReference>
<feature type="transmembrane region" description="Helical" evidence="5">
    <location>
        <begin position="133"/>
        <end position="151"/>
    </location>
</feature>
<feature type="domain" description="O-antigen ligase-related" evidence="6">
    <location>
        <begin position="215"/>
        <end position="355"/>
    </location>
</feature>
<evidence type="ECO:0000313" key="8">
    <source>
        <dbReference type="Proteomes" id="UP000019681"/>
    </source>
</evidence>
<keyword evidence="8" id="KW-1185">Reference proteome</keyword>
<sequence>MKLVKDEIPPYVKNRNIRNKKIYISGKSVCWFLLVIQLLMANITKHSVYYQISALMFMFSSFLYLFLHKGIRINKYYIITFVFIIYNSIIITLGDVINKTHSTNMVKTISINLILLILFYSFISYVQDTEKLLKLYVNVSAITDIIILFIFRDSLNTGRLAFSWGDSVSSYKIFGIEVITAGSNGIAYFSAIAFLLASYLFFTKGKKCIYLFYDLLFICTILLTGSRKGIFILVIGFVCLANILSKHGKKVFYITVAIIIAILIYFLSQNIPLLYEIMGSRLNELFNLIFKKQVSDSSINTRMRLIEMAIGFAKERPIFGYGLDAFRILGPWGIITDNNYLEIIVSSGIVGLIIYYSYIIFVLRDYFLLKNKSKICKLFFIIFILNLIIEYGSVTYFERNFGFINAMLFYILQTEKKERQYELGKEQY</sequence>
<reference evidence="7 8" key="1">
    <citation type="journal article" date="2014" name="Genome Announc.">
        <title>Draft Genome Sequence of Fervidicella metallireducens Strain AeBT, an Iron-Reducing Thermoanaerobe from the Great Artesian Basin.</title>
        <authorList>
            <person name="Patel B.K."/>
        </authorList>
    </citation>
    <scope>NUCLEOTIDE SEQUENCE [LARGE SCALE GENOMIC DNA]</scope>
    <source>
        <strain evidence="7 8">AeB</strain>
    </source>
</reference>
<dbReference type="InterPro" id="IPR051533">
    <property type="entry name" value="WaaL-like"/>
</dbReference>
<feature type="transmembrane region" description="Helical" evidence="5">
    <location>
        <begin position="109"/>
        <end position="126"/>
    </location>
</feature>
<evidence type="ECO:0000256" key="4">
    <source>
        <dbReference type="ARBA" id="ARBA00023136"/>
    </source>
</evidence>
<organism evidence="7 8">
    <name type="scientific">Fervidicella metallireducens AeB</name>
    <dbReference type="NCBI Taxonomy" id="1403537"/>
    <lineage>
        <taxon>Bacteria</taxon>
        <taxon>Bacillati</taxon>
        <taxon>Bacillota</taxon>
        <taxon>Clostridia</taxon>
        <taxon>Eubacteriales</taxon>
        <taxon>Clostridiaceae</taxon>
        <taxon>Fervidicella</taxon>
    </lineage>
</organism>
<evidence type="ECO:0000256" key="1">
    <source>
        <dbReference type="ARBA" id="ARBA00004141"/>
    </source>
</evidence>
<feature type="transmembrane region" description="Helical" evidence="5">
    <location>
        <begin position="21"/>
        <end position="43"/>
    </location>
</feature>
<dbReference type="InterPro" id="IPR007016">
    <property type="entry name" value="O-antigen_ligase-rel_domated"/>
</dbReference>
<dbReference type="AlphaFoldDB" id="A0A017RSV4"/>
<comment type="caution">
    <text evidence="7">The sequence shown here is derived from an EMBL/GenBank/DDBJ whole genome shotgun (WGS) entry which is preliminary data.</text>
</comment>
<dbReference type="GO" id="GO:0016020">
    <property type="term" value="C:membrane"/>
    <property type="evidence" value="ECO:0007669"/>
    <property type="project" value="UniProtKB-SubCell"/>
</dbReference>
<dbReference type="EMBL" id="AZQP01000042">
    <property type="protein sequence ID" value="EYE87681.1"/>
    <property type="molecule type" value="Genomic_DNA"/>
</dbReference>
<proteinExistence type="predicted"/>
<gene>
    <name evidence="7" type="ORF">Q428_12020</name>
</gene>
<evidence type="ECO:0000256" key="2">
    <source>
        <dbReference type="ARBA" id="ARBA00022692"/>
    </source>
</evidence>
<keyword evidence="2 5" id="KW-0812">Transmembrane</keyword>
<feature type="transmembrane region" description="Helical" evidence="5">
    <location>
        <begin position="76"/>
        <end position="97"/>
    </location>
</feature>
<comment type="subcellular location">
    <subcellularLocation>
        <location evidence="1">Membrane</location>
        <topology evidence="1">Multi-pass membrane protein</topology>
    </subcellularLocation>
</comment>
<feature type="transmembrane region" description="Helical" evidence="5">
    <location>
        <begin position="375"/>
        <end position="397"/>
    </location>
</feature>
<keyword evidence="4 5" id="KW-0472">Membrane</keyword>
<feature type="transmembrane region" description="Helical" evidence="5">
    <location>
        <begin position="208"/>
        <end position="223"/>
    </location>
</feature>
<feature type="transmembrane region" description="Helical" evidence="5">
    <location>
        <begin position="251"/>
        <end position="268"/>
    </location>
</feature>
<evidence type="ECO:0000256" key="3">
    <source>
        <dbReference type="ARBA" id="ARBA00022989"/>
    </source>
</evidence>
<feature type="transmembrane region" description="Helical" evidence="5">
    <location>
        <begin position="229"/>
        <end position="244"/>
    </location>
</feature>
<evidence type="ECO:0000256" key="5">
    <source>
        <dbReference type="SAM" id="Phobius"/>
    </source>
</evidence>
<evidence type="ECO:0000313" key="7">
    <source>
        <dbReference type="EMBL" id="EYE87681.1"/>
    </source>
</evidence>